<protein>
    <submittedName>
        <fullName evidence="1">Uncharacterized protein</fullName>
    </submittedName>
</protein>
<gene>
    <name evidence="1" type="ORF">MLD38_034764</name>
</gene>
<evidence type="ECO:0000313" key="1">
    <source>
        <dbReference type="EMBL" id="KAI4321376.1"/>
    </source>
</evidence>
<name>A0ACB9MEF7_9MYRT</name>
<proteinExistence type="predicted"/>
<reference evidence="2" key="1">
    <citation type="journal article" date="2023" name="Front. Plant Sci.">
        <title>Chromosomal-level genome assembly of Melastoma candidum provides insights into trichome evolution.</title>
        <authorList>
            <person name="Zhong Y."/>
            <person name="Wu W."/>
            <person name="Sun C."/>
            <person name="Zou P."/>
            <person name="Liu Y."/>
            <person name="Dai S."/>
            <person name="Zhou R."/>
        </authorList>
    </citation>
    <scope>NUCLEOTIDE SEQUENCE [LARGE SCALE GENOMIC DNA]</scope>
</reference>
<keyword evidence="2" id="KW-1185">Reference proteome</keyword>
<organism evidence="1 2">
    <name type="scientific">Melastoma candidum</name>
    <dbReference type="NCBI Taxonomy" id="119954"/>
    <lineage>
        <taxon>Eukaryota</taxon>
        <taxon>Viridiplantae</taxon>
        <taxon>Streptophyta</taxon>
        <taxon>Embryophyta</taxon>
        <taxon>Tracheophyta</taxon>
        <taxon>Spermatophyta</taxon>
        <taxon>Magnoliopsida</taxon>
        <taxon>eudicotyledons</taxon>
        <taxon>Gunneridae</taxon>
        <taxon>Pentapetalae</taxon>
        <taxon>rosids</taxon>
        <taxon>malvids</taxon>
        <taxon>Myrtales</taxon>
        <taxon>Melastomataceae</taxon>
        <taxon>Melastomatoideae</taxon>
        <taxon>Melastomateae</taxon>
        <taxon>Melastoma</taxon>
    </lineage>
</organism>
<dbReference type="Proteomes" id="UP001057402">
    <property type="component" value="Chromosome 10"/>
</dbReference>
<comment type="caution">
    <text evidence="1">The sequence shown here is derived from an EMBL/GenBank/DDBJ whole genome shotgun (WGS) entry which is preliminary data.</text>
</comment>
<accession>A0ACB9MEF7</accession>
<sequence>MEMLQYLEQFGDLFLYSPSVYPHAHLADILTWFAPLFTWKVWFEEQAYQYQKWPGITVYSTYLLHRAWHYDDQVTPLVSINTVDNFSCLPHSMAIHYGNFEVDDDIPEPWSIPPTYDVKNPEYREVLYSRQCLTKKLYQQNAILPLSEEDLILEKIAKLDATHVWNLSQALENFVQEQIQQQQDWDAIAENMLKTFSMTGPTSGPGPSSSRSRKLSARRRTPQEKQGKRPRQKDED</sequence>
<dbReference type="EMBL" id="CM042889">
    <property type="protein sequence ID" value="KAI4321376.1"/>
    <property type="molecule type" value="Genomic_DNA"/>
</dbReference>
<evidence type="ECO:0000313" key="2">
    <source>
        <dbReference type="Proteomes" id="UP001057402"/>
    </source>
</evidence>